<evidence type="ECO:0000313" key="2">
    <source>
        <dbReference type="Proteomes" id="UP001152795"/>
    </source>
</evidence>
<dbReference type="InterPro" id="IPR013103">
    <property type="entry name" value="RVT_2"/>
</dbReference>
<comment type="caution">
    <text evidence="1">The sequence shown here is derived from an EMBL/GenBank/DDBJ whole genome shotgun (WGS) entry which is preliminary data.</text>
</comment>
<dbReference type="EMBL" id="CACRXK020018306">
    <property type="protein sequence ID" value="CAB4032319.1"/>
    <property type="molecule type" value="Genomic_DNA"/>
</dbReference>
<gene>
    <name evidence="1" type="ORF">PACLA_8A051524</name>
</gene>
<dbReference type="Pfam" id="PF07727">
    <property type="entry name" value="RVT_2"/>
    <property type="match status" value="2"/>
</dbReference>
<dbReference type="AlphaFoldDB" id="A0A6S7LI04"/>
<evidence type="ECO:0000313" key="1">
    <source>
        <dbReference type="EMBL" id="CAB4032319.1"/>
    </source>
</evidence>
<reference evidence="1" key="1">
    <citation type="submission" date="2020-04" db="EMBL/GenBank/DDBJ databases">
        <authorList>
            <person name="Alioto T."/>
            <person name="Alioto T."/>
            <person name="Gomez Garrido J."/>
        </authorList>
    </citation>
    <scope>NUCLEOTIDE SEQUENCE</scope>
    <source>
        <strain evidence="1">A484AB</strain>
    </source>
</reference>
<dbReference type="OrthoDB" id="411615at2759"/>
<protein>
    <submittedName>
        <fullName evidence="1">Uncharacterized protein</fullName>
    </submittedName>
</protein>
<dbReference type="Proteomes" id="UP001152795">
    <property type="component" value="Unassembled WGS sequence"/>
</dbReference>
<keyword evidence="2" id="KW-1185">Reference proteome</keyword>
<organism evidence="1 2">
    <name type="scientific">Paramuricea clavata</name>
    <name type="common">Red gorgonian</name>
    <name type="synonym">Violescent sea-whip</name>
    <dbReference type="NCBI Taxonomy" id="317549"/>
    <lineage>
        <taxon>Eukaryota</taxon>
        <taxon>Metazoa</taxon>
        <taxon>Cnidaria</taxon>
        <taxon>Anthozoa</taxon>
        <taxon>Octocorallia</taxon>
        <taxon>Malacalcyonacea</taxon>
        <taxon>Plexauridae</taxon>
        <taxon>Paramuricea</taxon>
    </lineage>
</organism>
<accession>A0A6S7LI04</accession>
<name>A0A6S7LI04_PARCT</name>
<sequence length="113" mass="13075">MQAEFESLENNNTWTLVQEQKDRKVLPGKWVYKVKYGADGQIVKYKARCVAKLQKKDLHLGQMDEKSAYLHSIIEEEIYLEQPEGFVKQGENGQKLVCKLNKSIYGLKQAARN</sequence>
<proteinExistence type="predicted"/>